<dbReference type="GO" id="GO:0016787">
    <property type="term" value="F:hydrolase activity"/>
    <property type="evidence" value="ECO:0007669"/>
    <property type="project" value="UniProtKB-KW"/>
</dbReference>
<comment type="similarity">
    <text evidence="2 10">Belongs to the purine nucleoside phosphorylase YfiH/LACC1 family.</text>
</comment>
<name>A0AB39HGM4_9VIBR</name>
<comment type="catalytic activity">
    <reaction evidence="7">
        <text>adenosine + H2O + H(+) = inosine + NH4(+)</text>
        <dbReference type="Rhea" id="RHEA:24408"/>
        <dbReference type="ChEBI" id="CHEBI:15377"/>
        <dbReference type="ChEBI" id="CHEBI:15378"/>
        <dbReference type="ChEBI" id="CHEBI:16335"/>
        <dbReference type="ChEBI" id="CHEBI:17596"/>
        <dbReference type="ChEBI" id="CHEBI:28938"/>
        <dbReference type="EC" id="3.5.4.4"/>
    </reaction>
    <physiologicalReaction direction="left-to-right" evidence="7">
        <dbReference type="Rhea" id="RHEA:24409"/>
    </physiologicalReaction>
</comment>
<dbReference type="AlphaFoldDB" id="A0AB39HGM4"/>
<evidence type="ECO:0000256" key="5">
    <source>
        <dbReference type="ARBA" id="ARBA00022801"/>
    </source>
</evidence>
<evidence type="ECO:0000256" key="3">
    <source>
        <dbReference type="ARBA" id="ARBA00022679"/>
    </source>
</evidence>
<sequence>MALLIPTWSAPPSVKAVSSTRLDGQSTGPFYGLNLGDHVGDDEINVEHNRLRFQQASGMPSSPVWLTQTHSTQVLVAGQNTAPGQQADACVTREAGIVCCVMTADCLPILLCDSKGRQVAAVHAGWRGLADGIIEKTLSHFESQTVCAWLGPCISANAFEVGDEVKATFVAHDEQAQQAFVRRDSSPGKWWADLPLLATQRLLSQGVSQIAYSNQCTYQQPQSFYSYRRDGQTGRMATAIWIEP</sequence>
<keyword evidence="4" id="KW-0479">Metal-binding</keyword>
<dbReference type="InterPro" id="IPR003730">
    <property type="entry name" value="Cu_polyphenol_OxRdtase"/>
</dbReference>
<dbReference type="RefSeq" id="WP_306101254.1">
    <property type="nucleotide sequence ID" value="NZ_CP162601.1"/>
</dbReference>
<evidence type="ECO:0000256" key="6">
    <source>
        <dbReference type="ARBA" id="ARBA00022833"/>
    </source>
</evidence>
<comment type="catalytic activity">
    <reaction evidence="1">
        <text>inosine + phosphate = alpha-D-ribose 1-phosphate + hypoxanthine</text>
        <dbReference type="Rhea" id="RHEA:27646"/>
        <dbReference type="ChEBI" id="CHEBI:17368"/>
        <dbReference type="ChEBI" id="CHEBI:17596"/>
        <dbReference type="ChEBI" id="CHEBI:43474"/>
        <dbReference type="ChEBI" id="CHEBI:57720"/>
        <dbReference type="EC" id="2.4.2.1"/>
    </reaction>
    <physiologicalReaction direction="left-to-right" evidence="1">
        <dbReference type="Rhea" id="RHEA:27647"/>
    </physiologicalReaction>
</comment>
<dbReference type="NCBIfam" id="TIGR00726">
    <property type="entry name" value="peptidoglycan editing factor PgeF"/>
    <property type="match status" value="1"/>
</dbReference>
<evidence type="ECO:0000256" key="8">
    <source>
        <dbReference type="ARBA" id="ARBA00048968"/>
    </source>
</evidence>
<proteinExistence type="inferred from homology"/>
<keyword evidence="6" id="KW-0862">Zinc</keyword>
<dbReference type="Gene3D" id="3.60.140.10">
    <property type="entry name" value="CNF1/YfiH-like putative cysteine hydrolases"/>
    <property type="match status" value="1"/>
</dbReference>
<protein>
    <recommendedName>
        <fullName evidence="10">Purine nucleoside phosphorylase</fullName>
    </recommendedName>
</protein>
<organism evidence="11">
    <name type="scientific">Vibrio sp. HB236076</name>
    <dbReference type="NCBI Taxonomy" id="3232307"/>
    <lineage>
        <taxon>Bacteria</taxon>
        <taxon>Pseudomonadati</taxon>
        <taxon>Pseudomonadota</taxon>
        <taxon>Gammaproteobacteria</taxon>
        <taxon>Vibrionales</taxon>
        <taxon>Vibrionaceae</taxon>
        <taxon>Vibrio</taxon>
    </lineage>
</organism>
<dbReference type="EMBL" id="CP162601">
    <property type="protein sequence ID" value="XDK26308.1"/>
    <property type="molecule type" value="Genomic_DNA"/>
</dbReference>
<dbReference type="CDD" id="cd16833">
    <property type="entry name" value="YfiH"/>
    <property type="match status" value="1"/>
</dbReference>
<evidence type="ECO:0000256" key="9">
    <source>
        <dbReference type="ARBA" id="ARBA00049893"/>
    </source>
</evidence>
<dbReference type="KEGG" id="vih:AB0763_03900"/>
<evidence type="ECO:0000256" key="1">
    <source>
        <dbReference type="ARBA" id="ARBA00000553"/>
    </source>
</evidence>
<dbReference type="PANTHER" id="PTHR30616">
    <property type="entry name" value="UNCHARACTERIZED PROTEIN YFIH"/>
    <property type="match status" value="1"/>
</dbReference>
<evidence type="ECO:0000256" key="10">
    <source>
        <dbReference type="RuleBase" id="RU361274"/>
    </source>
</evidence>
<dbReference type="GO" id="GO:0017061">
    <property type="term" value="F:S-methyl-5-thioadenosine phosphorylase activity"/>
    <property type="evidence" value="ECO:0007669"/>
    <property type="project" value="UniProtKB-EC"/>
</dbReference>
<dbReference type="Pfam" id="PF02578">
    <property type="entry name" value="Cu-oxidase_4"/>
    <property type="match status" value="1"/>
</dbReference>
<reference evidence="11" key="1">
    <citation type="submission" date="2024-07" db="EMBL/GenBank/DDBJ databases">
        <title>Genome Analysis of a Potential Novel Vibrio Species Secreting pH- and Thermo-stable Alginate Lyase and its Application in Producing Alginate Oligosaccharides.</title>
        <authorList>
            <person name="Huang H."/>
            <person name="Bao K."/>
        </authorList>
    </citation>
    <scope>NUCLEOTIDE SEQUENCE</scope>
    <source>
        <strain evidence="11">HB236076</strain>
    </source>
</reference>
<dbReference type="InterPro" id="IPR038371">
    <property type="entry name" value="Cu_polyphenol_OxRdtase_sf"/>
</dbReference>
<dbReference type="InterPro" id="IPR011324">
    <property type="entry name" value="Cytotoxic_necrot_fac-like_cat"/>
</dbReference>
<gene>
    <name evidence="11" type="primary">pgeF</name>
    <name evidence="11" type="ORF">AB0763_03900</name>
</gene>
<dbReference type="PANTHER" id="PTHR30616:SF2">
    <property type="entry name" value="PURINE NUCLEOSIDE PHOSPHORYLASE LACC1"/>
    <property type="match status" value="1"/>
</dbReference>
<evidence type="ECO:0000256" key="4">
    <source>
        <dbReference type="ARBA" id="ARBA00022723"/>
    </source>
</evidence>
<dbReference type="SUPFAM" id="SSF64438">
    <property type="entry name" value="CNF1/YfiH-like putative cysteine hydrolases"/>
    <property type="match status" value="1"/>
</dbReference>
<keyword evidence="3" id="KW-0808">Transferase</keyword>
<comment type="catalytic activity">
    <reaction evidence="8">
        <text>adenosine + phosphate = alpha-D-ribose 1-phosphate + adenine</text>
        <dbReference type="Rhea" id="RHEA:27642"/>
        <dbReference type="ChEBI" id="CHEBI:16335"/>
        <dbReference type="ChEBI" id="CHEBI:16708"/>
        <dbReference type="ChEBI" id="CHEBI:43474"/>
        <dbReference type="ChEBI" id="CHEBI:57720"/>
        <dbReference type="EC" id="2.4.2.1"/>
    </reaction>
    <physiologicalReaction direction="left-to-right" evidence="8">
        <dbReference type="Rhea" id="RHEA:27643"/>
    </physiologicalReaction>
</comment>
<keyword evidence="5" id="KW-0378">Hydrolase</keyword>
<evidence type="ECO:0000313" key="11">
    <source>
        <dbReference type="EMBL" id="XDK26308.1"/>
    </source>
</evidence>
<comment type="catalytic activity">
    <reaction evidence="9">
        <text>S-methyl-5'-thioadenosine + phosphate = 5-(methylsulfanyl)-alpha-D-ribose 1-phosphate + adenine</text>
        <dbReference type="Rhea" id="RHEA:11852"/>
        <dbReference type="ChEBI" id="CHEBI:16708"/>
        <dbReference type="ChEBI" id="CHEBI:17509"/>
        <dbReference type="ChEBI" id="CHEBI:43474"/>
        <dbReference type="ChEBI" id="CHEBI:58533"/>
        <dbReference type="EC" id="2.4.2.28"/>
    </reaction>
    <physiologicalReaction direction="left-to-right" evidence="9">
        <dbReference type="Rhea" id="RHEA:11853"/>
    </physiologicalReaction>
</comment>
<evidence type="ECO:0000256" key="2">
    <source>
        <dbReference type="ARBA" id="ARBA00007353"/>
    </source>
</evidence>
<evidence type="ECO:0000256" key="7">
    <source>
        <dbReference type="ARBA" id="ARBA00047989"/>
    </source>
</evidence>
<accession>A0AB39HGM4</accession>
<dbReference type="GO" id="GO:0005507">
    <property type="term" value="F:copper ion binding"/>
    <property type="evidence" value="ECO:0007669"/>
    <property type="project" value="TreeGrafter"/>
</dbReference>